<dbReference type="EMBL" id="BAAAFA010000009">
    <property type="protein sequence ID" value="GAA0820392.1"/>
    <property type="molecule type" value="Genomic_DNA"/>
</dbReference>
<feature type="transmembrane region" description="Helical" evidence="1">
    <location>
        <begin position="123"/>
        <end position="143"/>
    </location>
</feature>
<comment type="caution">
    <text evidence="2">The sequence shown here is derived from an EMBL/GenBank/DDBJ whole genome shotgun (WGS) entry which is preliminary data.</text>
</comment>
<evidence type="ECO:0000313" key="2">
    <source>
        <dbReference type="EMBL" id="GAA0820392.1"/>
    </source>
</evidence>
<accession>A0ABP3WJS9</accession>
<keyword evidence="3" id="KW-1185">Reference proteome</keyword>
<dbReference type="Proteomes" id="UP001500021">
    <property type="component" value="Unassembled WGS sequence"/>
</dbReference>
<feature type="transmembrane region" description="Helical" evidence="1">
    <location>
        <begin position="6"/>
        <end position="27"/>
    </location>
</feature>
<evidence type="ECO:0000256" key="1">
    <source>
        <dbReference type="SAM" id="Phobius"/>
    </source>
</evidence>
<dbReference type="RefSeq" id="WP_343817958.1">
    <property type="nucleotide sequence ID" value="NZ_BAAAFA010000009.1"/>
</dbReference>
<reference evidence="3" key="1">
    <citation type="journal article" date="2019" name="Int. J. Syst. Evol. Microbiol.">
        <title>The Global Catalogue of Microorganisms (GCM) 10K type strain sequencing project: providing services to taxonomists for standard genome sequencing and annotation.</title>
        <authorList>
            <consortium name="The Broad Institute Genomics Platform"/>
            <consortium name="The Broad Institute Genome Sequencing Center for Infectious Disease"/>
            <person name="Wu L."/>
            <person name="Ma J."/>
        </authorList>
    </citation>
    <scope>NUCLEOTIDE SEQUENCE [LARGE SCALE GENOMIC DNA]</scope>
    <source>
        <strain evidence="3">JCM 15608</strain>
    </source>
</reference>
<keyword evidence="1" id="KW-0812">Transmembrane</keyword>
<feature type="transmembrane region" description="Helical" evidence="1">
    <location>
        <begin position="98"/>
        <end position="117"/>
    </location>
</feature>
<organism evidence="2 3">
    <name type="scientific">Colwellia asteriadis</name>
    <dbReference type="NCBI Taxonomy" id="517723"/>
    <lineage>
        <taxon>Bacteria</taxon>
        <taxon>Pseudomonadati</taxon>
        <taxon>Pseudomonadota</taxon>
        <taxon>Gammaproteobacteria</taxon>
        <taxon>Alteromonadales</taxon>
        <taxon>Colwelliaceae</taxon>
        <taxon>Colwellia</taxon>
    </lineage>
</organism>
<protein>
    <submittedName>
        <fullName evidence="2">Uncharacterized protein</fullName>
    </submittedName>
</protein>
<gene>
    <name evidence="2" type="ORF">GCM10009111_25770</name>
</gene>
<proteinExistence type="predicted"/>
<sequence length="296" mass="34086">MEDTTLVIILMLLLLAGIMYWSLTYFINGNNSVKPIVDNTILDSKNSKPRSFRLGKGMNKVESLAKLSFDQNNGQLFTNTEYLSMGAMNMAYIGKTSWSYILAILFFMGLYSMSTYIAQPNIYALYGGGGLCLLTGLGITYLIKLKYTESVYEFIRFERKTGLVIFPIGNGDKHFSVGIEDVELYTSKVSSGKGVMHRVAFLAPKKFPKTMWWQKIYTVSFMPRTPESAQILWTEVNHYMDKTKPIPKGFYRNWQNLLEDRESTEEVKKETLTPELYAQAPFYDRKNGKYLDKEFW</sequence>
<keyword evidence="1" id="KW-0472">Membrane</keyword>
<keyword evidence="1" id="KW-1133">Transmembrane helix</keyword>
<name>A0ABP3WJS9_9GAMM</name>
<evidence type="ECO:0000313" key="3">
    <source>
        <dbReference type="Proteomes" id="UP001500021"/>
    </source>
</evidence>